<dbReference type="InterPro" id="IPR044611">
    <property type="entry name" value="E3A/B/C-like"/>
</dbReference>
<dbReference type="CDD" id="cd00078">
    <property type="entry name" value="HECTc"/>
    <property type="match status" value="1"/>
</dbReference>
<dbReference type="AlphaFoldDB" id="A0A9W8BA30"/>
<keyword evidence="4" id="KW-0963">Cytoplasm</keyword>
<dbReference type="SMART" id="SM00119">
    <property type="entry name" value="HECTc"/>
    <property type="match status" value="1"/>
</dbReference>
<dbReference type="PANTHER" id="PTHR45700:SF9">
    <property type="entry name" value="HECT-TYPE E3 UBIQUITIN TRANSFERASE"/>
    <property type="match status" value="1"/>
</dbReference>
<dbReference type="GO" id="GO:0000209">
    <property type="term" value="P:protein polyubiquitination"/>
    <property type="evidence" value="ECO:0007669"/>
    <property type="project" value="InterPro"/>
</dbReference>
<dbReference type="Proteomes" id="UP001151582">
    <property type="component" value="Unassembled WGS sequence"/>
</dbReference>
<keyword evidence="6 7" id="KW-0833">Ubl conjugation pathway</keyword>
<sequence length="736" mass="85038">MNQLVFQMPTIPRWKRYSTPTEILPETIDIESGLEVESGHTDDDAPEMSLGRCICCDSKLRYPKDSSCFRCLVCDTINDLTEFDHQTLSESRRRKPMTLDRFRSAVHAWQREKITLLQLERLIAETFTHWDRLNYSFANGKRTSTAQSGVAVADVREMYRLLLDLPAPCIRAMMNGTEALLKRPYRLFRRKDDVRFLLILLENPLLYQHNFPQETHYHHQIIKRILGFVSCLPNTLHHYVVHWFSQLSPTQLHKRVELVNHFITYRLTTYARSRDGKRPISPKPYESDWCFKAAARAMALLSAANSMAKSRLPISTFYNTGVDCIDLTADYDAWQQRTGHFSFCQYPMLVSMGAKMRILQLDAHRQMESKVKEALLTTILKKRLTDPYLALNICRDCIVEDSLHQLSSHEADLKKKLKIQFVGEEGVDAGGLTKEWFMLLLKDLFNPLNGMFTLDEESRLFWFNPASFETSNQYFLVGVIFGLAIYNSTILDVHFPLACYKKLLDRKVGLRDLKELRPSLARGLRELLQYPGDDVEDVFCLHFSVDYLAYGERRTMSLIPNGDRIPVTRSNRAQYVSRYIDYVLNESVARQFDPFRRGFYFVCGGNALSLFHPQEIELLVQGSPEPLQLSQLEASTRYHGFAPDDPLIASFWELVAGWDLRMQQRFLVFVTGSDRIPALGTETLALKIVCLGDDANRFPIAHTCFNQLGLYRYDSKEALADKLLRAIQESEGFWLK</sequence>
<evidence type="ECO:0000313" key="10">
    <source>
        <dbReference type="Proteomes" id="UP001151582"/>
    </source>
</evidence>
<dbReference type="EMBL" id="JANBQB010000060">
    <property type="protein sequence ID" value="KAJ1983320.1"/>
    <property type="molecule type" value="Genomic_DNA"/>
</dbReference>
<reference evidence="9" key="1">
    <citation type="submission" date="2022-07" db="EMBL/GenBank/DDBJ databases">
        <title>Phylogenomic reconstructions and comparative analyses of Kickxellomycotina fungi.</title>
        <authorList>
            <person name="Reynolds N.K."/>
            <person name="Stajich J.E."/>
            <person name="Barry K."/>
            <person name="Grigoriev I.V."/>
            <person name="Crous P."/>
            <person name="Smith M.E."/>
        </authorList>
    </citation>
    <scope>NUCLEOTIDE SEQUENCE</scope>
    <source>
        <strain evidence="9">RSA 567</strain>
    </source>
</reference>
<dbReference type="EC" id="2.3.2.26" evidence="3"/>
<protein>
    <recommendedName>
        <fullName evidence="3">HECT-type E3 ubiquitin transferase</fullName>
        <ecNumber evidence="3">2.3.2.26</ecNumber>
    </recommendedName>
</protein>
<dbReference type="OrthoDB" id="8068875at2759"/>
<keyword evidence="9" id="KW-0012">Acyltransferase</keyword>
<dbReference type="PANTHER" id="PTHR45700">
    <property type="entry name" value="UBIQUITIN-PROTEIN LIGASE E3C"/>
    <property type="match status" value="1"/>
</dbReference>
<evidence type="ECO:0000256" key="3">
    <source>
        <dbReference type="ARBA" id="ARBA00012485"/>
    </source>
</evidence>
<proteinExistence type="predicted"/>
<organism evidence="9 10">
    <name type="scientific">Dimargaris verticillata</name>
    <dbReference type="NCBI Taxonomy" id="2761393"/>
    <lineage>
        <taxon>Eukaryota</taxon>
        <taxon>Fungi</taxon>
        <taxon>Fungi incertae sedis</taxon>
        <taxon>Zoopagomycota</taxon>
        <taxon>Kickxellomycotina</taxon>
        <taxon>Dimargaritomycetes</taxon>
        <taxon>Dimargaritales</taxon>
        <taxon>Dimargaritaceae</taxon>
        <taxon>Dimargaris</taxon>
    </lineage>
</organism>
<name>A0A9W8BA30_9FUNG</name>
<evidence type="ECO:0000256" key="7">
    <source>
        <dbReference type="PROSITE-ProRule" id="PRU00104"/>
    </source>
</evidence>
<dbReference type="InterPro" id="IPR035983">
    <property type="entry name" value="Hect_E3_ubiquitin_ligase"/>
</dbReference>
<dbReference type="Pfam" id="PF00632">
    <property type="entry name" value="HECT"/>
    <property type="match status" value="1"/>
</dbReference>
<dbReference type="SUPFAM" id="SSF56204">
    <property type="entry name" value="Hect, E3 ligase catalytic domain"/>
    <property type="match status" value="1"/>
</dbReference>
<comment type="caution">
    <text evidence="9">The sequence shown here is derived from an EMBL/GenBank/DDBJ whole genome shotgun (WGS) entry which is preliminary data.</text>
</comment>
<keyword evidence="5 9" id="KW-0808">Transferase</keyword>
<dbReference type="InterPro" id="IPR000569">
    <property type="entry name" value="HECT_dom"/>
</dbReference>
<dbReference type="Gene3D" id="3.30.2410.10">
    <property type="entry name" value="Hect, E3 ligase catalytic domain"/>
    <property type="match status" value="1"/>
</dbReference>
<dbReference type="Gene3D" id="3.90.1750.10">
    <property type="entry name" value="Hect, E3 ligase catalytic domains"/>
    <property type="match status" value="1"/>
</dbReference>
<comment type="subcellular location">
    <subcellularLocation>
        <location evidence="2">Cytoplasm</location>
    </subcellularLocation>
</comment>
<dbReference type="FunFam" id="3.30.2410.10:FF:000003">
    <property type="entry name" value="probable E3 ubiquitin-protein ligase HERC4 isoform X1"/>
    <property type="match status" value="1"/>
</dbReference>
<dbReference type="GO" id="GO:0061630">
    <property type="term" value="F:ubiquitin protein ligase activity"/>
    <property type="evidence" value="ECO:0007669"/>
    <property type="project" value="UniProtKB-EC"/>
</dbReference>
<evidence type="ECO:0000256" key="5">
    <source>
        <dbReference type="ARBA" id="ARBA00022679"/>
    </source>
</evidence>
<comment type="catalytic activity">
    <reaction evidence="1">
        <text>S-ubiquitinyl-[E2 ubiquitin-conjugating enzyme]-L-cysteine + [acceptor protein]-L-lysine = [E2 ubiquitin-conjugating enzyme]-L-cysteine + N(6)-ubiquitinyl-[acceptor protein]-L-lysine.</text>
        <dbReference type="EC" id="2.3.2.26"/>
    </reaction>
</comment>
<evidence type="ECO:0000256" key="1">
    <source>
        <dbReference type="ARBA" id="ARBA00000885"/>
    </source>
</evidence>
<evidence type="ECO:0000259" key="8">
    <source>
        <dbReference type="PROSITE" id="PS50237"/>
    </source>
</evidence>
<keyword evidence="10" id="KW-1185">Reference proteome</keyword>
<dbReference type="GO" id="GO:0005737">
    <property type="term" value="C:cytoplasm"/>
    <property type="evidence" value="ECO:0007669"/>
    <property type="project" value="UniProtKB-SubCell"/>
</dbReference>
<evidence type="ECO:0000256" key="6">
    <source>
        <dbReference type="ARBA" id="ARBA00022786"/>
    </source>
</evidence>
<evidence type="ECO:0000313" key="9">
    <source>
        <dbReference type="EMBL" id="KAJ1983320.1"/>
    </source>
</evidence>
<feature type="domain" description="HECT" evidence="8">
    <location>
        <begin position="409"/>
        <end position="736"/>
    </location>
</feature>
<dbReference type="PROSITE" id="PS50237">
    <property type="entry name" value="HECT"/>
    <property type="match status" value="1"/>
</dbReference>
<dbReference type="Gene3D" id="3.30.2160.10">
    <property type="entry name" value="Hect, E3 ligase catalytic domain"/>
    <property type="match status" value="1"/>
</dbReference>
<evidence type="ECO:0000256" key="4">
    <source>
        <dbReference type="ARBA" id="ARBA00022490"/>
    </source>
</evidence>
<accession>A0A9W8BA30</accession>
<gene>
    <name evidence="9" type="primary">HUL4</name>
    <name evidence="9" type="ORF">H4R34_001343</name>
</gene>
<feature type="active site" description="Glycyl thioester intermediate" evidence="7">
    <location>
        <position position="704"/>
    </location>
</feature>
<dbReference type="FunFam" id="3.30.2160.10:FF:000004">
    <property type="entry name" value="probable E3 ubiquitin-protein ligase HERC4 isoform X1"/>
    <property type="match status" value="1"/>
</dbReference>
<evidence type="ECO:0000256" key="2">
    <source>
        <dbReference type="ARBA" id="ARBA00004496"/>
    </source>
</evidence>